<dbReference type="RefSeq" id="WP_074492274.1">
    <property type="nucleotide sequence ID" value="NZ_FPAM01000003.1"/>
</dbReference>
<proteinExistence type="predicted"/>
<evidence type="ECO:0000313" key="2">
    <source>
        <dbReference type="Proteomes" id="UP000186720"/>
    </source>
</evidence>
<dbReference type="AlphaFoldDB" id="A0A1Q6A5S2"/>
<protein>
    <recommendedName>
        <fullName evidence="3">Nucleotide-diphospho-sugar transferase domain-containing protein</fullName>
    </recommendedName>
</protein>
<name>A0A1Q6A5S2_9SPHI</name>
<dbReference type="OrthoDB" id="8807075at2"/>
<organism evidence="1 2">
    <name type="scientific">Mucilaginibacter polytrichastri</name>
    <dbReference type="NCBI Taxonomy" id="1302689"/>
    <lineage>
        <taxon>Bacteria</taxon>
        <taxon>Pseudomonadati</taxon>
        <taxon>Bacteroidota</taxon>
        <taxon>Sphingobacteriia</taxon>
        <taxon>Sphingobacteriales</taxon>
        <taxon>Sphingobacteriaceae</taxon>
        <taxon>Mucilaginibacter</taxon>
    </lineage>
</organism>
<gene>
    <name evidence="1" type="ORF">RG47T_4816</name>
</gene>
<accession>A0A1Q6A5S2</accession>
<comment type="caution">
    <text evidence="1">The sequence shown here is derived from an EMBL/GenBank/DDBJ whole genome shotgun (WGS) entry which is preliminary data.</text>
</comment>
<sequence>MTTKNQPNFALLVHTCDRYQFLYPGFSAFFNKYWDFSIPCTYYFATENLEVNINGFRNIRSGSGQWSDRLAHLLRNEVKEKYVIYFQEDMWLDKPVDATFFKELFKLIESNNWKQVKLTSSDVYQTNPTGYQVEGFTVAQLDNEKSGYLMSHQVTIWDKEYLLNQLPKDEHPWRNERKGTKRLKKLNPEIFQVDYFAENGYQEINLNYNPALRSGYQTISQNSALNDRVLPYINELKQYPLHAAYASELQLHYDDQLTHDGKPKPRKDDIFKRIKNWLKGK</sequence>
<dbReference type="Proteomes" id="UP000186720">
    <property type="component" value="Unassembled WGS sequence"/>
</dbReference>
<keyword evidence="2" id="KW-1185">Reference proteome</keyword>
<evidence type="ECO:0008006" key="3">
    <source>
        <dbReference type="Google" id="ProtNLM"/>
    </source>
</evidence>
<reference evidence="1 2" key="1">
    <citation type="submission" date="2016-11" db="EMBL/GenBank/DDBJ databases">
        <title>Whole Genome Sequencing of Mucilaginibacter polytrichastri RG4-7(T) isolated from the moss sample.</title>
        <authorList>
            <person name="Li Y."/>
        </authorList>
    </citation>
    <scope>NUCLEOTIDE SEQUENCE [LARGE SCALE GENOMIC DNA]</scope>
    <source>
        <strain evidence="1 2">RG4-7</strain>
    </source>
</reference>
<dbReference type="EMBL" id="MPPL01000001">
    <property type="protein sequence ID" value="OKS89332.1"/>
    <property type="molecule type" value="Genomic_DNA"/>
</dbReference>
<evidence type="ECO:0000313" key="1">
    <source>
        <dbReference type="EMBL" id="OKS89332.1"/>
    </source>
</evidence>